<comment type="caution">
    <text evidence="2">The sequence shown here is derived from an EMBL/GenBank/DDBJ whole genome shotgun (WGS) entry which is preliminary data.</text>
</comment>
<dbReference type="EMBL" id="PVWJ01000120">
    <property type="protein sequence ID" value="PSB01244.1"/>
    <property type="molecule type" value="Genomic_DNA"/>
</dbReference>
<dbReference type="CDD" id="cd02440">
    <property type="entry name" value="AdoMet_MTases"/>
    <property type="match status" value="1"/>
</dbReference>
<dbReference type="GO" id="GO:0008757">
    <property type="term" value="F:S-adenosylmethionine-dependent methyltransferase activity"/>
    <property type="evidence" value="ECO:0007669"/>
    <property type="project" value="InterPro"/>
</dbReference>
<feature type="domain" description="Methyltransferase type 11" evidence="1">
    <location>
        <begin position="41"/>
        <end position="139"/>
    </location>
</feature>
<dbReference type="InterPro" id="IPR013216">
    <property type="entry name" value="Methyltransf_11"/>
</dbReference>
<accession>A0A2T1BZ66</accession>
<name>A0A2T1BZ66_9CYAN</name>
<dbReference type="Pfam" id="PF08241">
    <property type="entry name" value="Methyltransf_11"/>
    <property type="match status" value="1"/>
</dbReference>
<evidence type="ECO:0000259" key="1">
    <source>
        <dbReference type="Pfam" id="PF08241"/>
    </source>
</evidence>
<reference evidence="2 3" key="1">
    <citation type="submission" date="2018-02" db="EMBL/GenBank/DDBJ databases">
        <authorList>
            <person name="Cohen D.B."/>
            <person name="Kent A.D."/>
        </authorList>
    </citation>
    <scope>NUCLEOTIDE SEQUENCE [LARGE SCALE GENOMIC DNA]</scope>
    <source>
        <strain evidence="2 3">CCAP 1448/3</strain>
    </source>
</reference>
<evidence type="ECO:0000313" key="2">
    <source>
        <dbReference type="EMBL" id="PSB01244.1"/>
    </source>
</evidence>
<dbReference type="InterPro" id="IPR029063">
    <property type="entry name" value="SAM-dependent_MTases_sf"/>
</dbReference>
<keyword evidence="2" id="KW-0489">Methyltransferase</keyword>
<dbReference type="GO" id="GO:0032259">
    <property type="term" value="P:methylation"/>
    <property type="evidence" value="ECO:0007669"/>
    <property type="project" value="UniProtKB-KW"/>
</dbReference>
<keyword evidence="2" id="KW-0808">Transferase</keyword>
<protein>
    <submittedName>
        <fullName evidence="2">Class I SAM-dependent methyltransferase</fullName>
    </submittedName>
</protein>
<keyword evidence="3" id="KW-1185">Reference proteome</keyword>
<evidence type="ECO:0000313" key="3">
    <source>
        <dbReference type="Proteomes" id="UP000238762"/>
    </source>
</evidence>
<organism evidence="2 3">
    <name type="scientific">Merismopedia glauca CCAP 1448/3</name>
    <dbReference type="NCBI Taxonomy" id="1296344"/>
    <lineage>
        <taxon>Bacteria</taxon>
        <taxon>Bacillati</taxon>
        <taxon>Cyanobacteriota</taxon>
        <taxon>Cyanophyceae</taxon>
        <taxon>Synechococcales</taxon>
        <taxon>Merismopediaceae</taxon>
        <taxon>Merismopedia</taxon>
    </lineage>
</organism>
<dbReference type="AlphaFoldDB" id="A0A2T1BZ66"/>
<dbReference type="OrthoDB" id="511290at2"/>
<proteinExistence type="predicted"/>
<sequence length="256" mass="29236">MISIDDFFSTTEFDFWADKDGLIFPEKFLIEKYLDPQKTTLEAGTGGGRILLAMQELGFQALSGFDYLSAFIDRAKQRDISGNIDFSVQDAINLKYADRSFGQIIYLQQFICFLEGQETVLKALQEASRVLQPGGKALFSVVSLDVRKRSWIHRLYISYISILRKLRTSNRSIQYLPWLTIEGHKFNFNSLIDGGPQAYWFRISELAQMLSSVNLQIIAIGSNYQINQGKMCSHLDELPKEPLKGILYVVCCKQNE</sequence>
<gene>
    <name evidence="2" type="ORF">C7B64_19335</name>
</gene>
<dbReference type="SUPFAM" id="SSF53335">
    <property type="entry name" value="S-adenosyl-L-methionine-dependent methyltransferases"/>
    <property type="match status" value="1"/>
</dbReference>
<dbReference type="Gene3D" id="3.40.50.150">
    <property type="entry name" value="Vaccinia Virus protein VP39"/>
    <property type="match status" value="1"/>
</dbReference>
<reference evidence="2 3" key="2">
    <citation type="submission" date="2018-03" db="EMBL/GenBank/DDBJ databases">
        <title>The ancient ancestry and fast evolution of plastids.</title>
        <authorList>
            <person name="Moore K.R."/>
            <person name="Magnabosco C."/>
            <person name="Momper L."/>
            <person name="Gold D.A."/>
            <person name="Bosak T."/>
            <person name="Fournier G.P."/>
        </authorList>
    </citation>
    <scope>NUCLEOTIDE SEQUENCE [LARGE SCALE GENOMIC DNA]</scope>
    <source>
        <strain evidence="2 3">CCAP 1448/3</strain>
    </source>
</reference>
<dbReference type="Proteomes" id="UP000238762">
    <property type="component" value="Unassembled WGS sequence"/>
</dbReference>
<dbReference type="RefSeq" id="WP_106290429.1">
    <property type="nucleotide sequence ID" value="NZ_CAWNTC010000153.1"/>
</dbReference>